<protein>
    <submittedName>
        <fullName evidence="2">Uncharacterized protein</fullName>
    </submittedName>
</protein>
<reference evidence="2" key="1">
    <citation type="submission" date="2022-02" db="EMBL/GenBank/DDBJ databases">
        <authorList>
            <person name="Henning P.M."/>
            <person name="McCubbin A.G."/>
            <person name="Shore J.S."/>
        </authorList>
    </citation>
    <scope>NUCLEOTIDE SEQUENCE</scope>
    <source>
        <strain evidence="2">F60SS</strain>
        <tissue evidence="2">Leaves</tissue>
    </source>
</reference>
<dbReference type="Proteomes" id="UP001141552">
    <property type="component" value="Unassembled WGS sequence"/>
</dbReference>
<organism evidence="2 3">
    <name type="scientific">Turnera subulata</name>
    <dbReference type="NCBI Taxonomy" id="218843"/>
    <lineage>
        <taxon>Eukaryota</taxon>
        <taxon>Viridiplantae</taxon>
        <taxon>Streptophyta</taxon>
        <taxon>Embryophyta</taxon>
        <taxon>Tracheophyta</taxon>
        <taxon>Spermatophyta</taxon>
        <taxon>Magnoliopsida</taxon>
        <taxon>eudicotyledons</taxon>
        <taxon>Gunneridae</taxon>
        <taxon>Pentapetalae</taxon>
        <taxon>rosids</taxon>
        <taxon>fabids</taxon>
        <taxon>Malpighiales</taxon>
        <taxon>Passifloraceae</taxon>
        <taxon>Turnera</taxon>
    </lineage>
</organism>
<evidence type="ECO:0000313" key="2">
    <source>
        <dbReference type="EMBL" id="KAJ4845205.1"/>
    </source>
</evidence>
<dbReference type="AlphaFoldDB" id="A0A9Q0JLL9"/>
<sequence length="944" mass="107433">MALFPAIGFIWIVFTVNWVLVLVSASWCPHEYLRHSTRKFEQKVDRFWEFHEQSNTWVEVKLPYDLVSCVNDNCTKVGSIHQMTKDKEEQLLDRKRDDIDTNQNESFKKDGAGERIDEGIETVLPQRKRVSLTRMSETSIWVTGESGSIYERFWNGVQWVIAPHDLPIWAGHAIHVFIVNQTILALSEAGILYQLQLSENVQPIWVEFTPTVDPKTNKESEQSSAMPIKSGVVSNDGVRIYFCTHDGSLIELSEVAPPRWANHGRPPGANVAAIADAASIRPEIVYTISSIGELYEYDRSSKPSWKKHIWTEGTTKGASLAPSRGCTLHGLSGDHSASLFLLTKDGKLVERRLHQRKWKWIIHGSPEDQHLTSITPVVYDESKEKFMSLFLTTSLGSLFEYRLPKHTGISQETAIPEAWSSHMHPPDAKAARGFPGLQLQVGRLLFPLDDGRLAELHLPGLGGEDKGPNQLINVRRKASAKYMWSVIETPETEGWNAEYCKEERGPMNCISGVKDEPNDSGSRPMIRRRKGSQVKQDYLLTEPSKQVDSLEEYNYPDKWISTNFHLRMMHGGRSFFLITDDGMTFEYLYTENVWLWLRHDHSTPMKGALGTYNGSLFLVDKYGSVFMRERSVDGLEWVNCSAMKKARQVIGGPPWDGIPGKAMKVTAEDALFFVSKNGRLMQFTVALRKFKWKDCQNPPNAKVASIVDQELFRENVVFIIGSNGRLYQYNKITGLWHEHYQSQHLVLSRLPGTAVRPSSMSSTGSLFMLSEDGGLVEYQWNTGEGWNWIEHGTPNKGVILTTSPSPFFERNQLFLIGSDGKVYMRYMDQFTWKWKNCGFPHVGKLDLEDQEQEGENNENDEVCMDKDFAASLEKDAQNFDHENCNPKVASTRPIPFSEDSVIFELRDGRLAEMRRIKDTDWVWSRTIGTPTSMCLANYWTAVAS</sequence>
<evidence type="ECO:0000313" key="3">
    <source>
        <dbReference type="Proteomes" id="UP001141552"/>
    </source>
</evidence>
<dbReference type="PANTHER" id="PTHR36893:SF1">
    <property type="entry name" value="BULB-TYPE LECTIN DOMAIN-CONTAINING PROTEIN"/>
    <property type="match status" value="1"/>
</dbReference>
<keyword evidence="3" id="KW-1185">Reference proteome</keyword>
<keyword evidence="1" id="KW-0472">Membrane</keyword>
<keyword evidence="1" id="KW-1133">Transmembrane helix</keyword>
<dbReference type="EMBL" id="JAKUCV010001746">
    <property type="protein sequence ID" value="KAJ4845205.1"/>
    <property type="molecule type" value="Genomic_DNA"/>
</dbReference>
<gene>
    <name evidence="2" type="ORF">Tsubulata_036495</name>
</gene>
<dbReference type="Gene3D" id="2.120.10.70">
    <property type="entry name" value="Fucose-specific lectin"/>
    <property type="match status" value="2"/>
</dbReference>
<evidence type="ECO:0000256" key="1">
    <source>
        <dbReference type="SAM" id="Phobius"/>
    </source>
</evidence>
<reference evidence="2" key="2">
    <citation type="journal article" date="2023" name="Plants (Basel)">
        <title>Annotation of the Turnera subulata (Passifloraceae) Draft Genome Reveals the S-Locus Evolved after the Divergence of Turneroideae from Passifloroideae in a Stepwise Manner.</title>
        <authorList>
            <person name="Henning P.M."/>
            <person name="Roalson E.H."/>
            <person name="Mir W."/>
            <person name="McCubbin A.G."/>
            <person name="Shore J.S."/>
        </authorList>
    </citation>
    <scope>NUCLEOTIDE SEQUENCE</scope>
    <source>
        <strain evidence="2">F60SS</strain>
    </source>
</reference>
<keyword evidence="1" id="KW-0812">Transmembrane</keyword>
<feature type="transmembrane region" description="Helical" evidence="1">
    <location>
        <begin position="6"/>
        <end position="28"/>
    </location>
</feature>
<comment type="caution">
    <text evidence="2">The sequence shown here is derived from an EMBL/GenBank/DDBJ whole genome shotgun (WGS) entry which is preliminary data.</text>
</comment>
<name>A0A9Q0JLL9_9ROSI</name>
<dbReference type="OrthoDB" id="66678at2759"/>
<proteinExistence type="predicted"/>
<dbReference type="SUPFAM" id="SSF89372">
    <property type="entry name" value="Fucose-specific lectin"/>
    <property type="match status" value="2"/>
</dbReference>
<accession>A0A9Q0JLL9</accession>
<dbReference type="PANTHER" id="PTHR36893">
    <property type="entry name" value="OS01G0275950 PROTEIN"/>
    <property type="match status" value="1"/>
</dbReference>